<dbReference type="Proteomes" id="UP000220629">
    <property type="component" value="Unassembled WGS sequence"/>
</dbReference>
<proteinExistence type="predicted"/>
<sequence>MSRLRIDLLVFLAGLAVVGWIGAGYLGGNPLALAVTVLIAAFYLGGALELHRYRQATASLARALGSAAAPASLDAWLQPLHPSLRSAVRARVEGERAALPAPALTPYLVGLLVLLGMLGTLLGMVATLRGTSAALDGATGLDAIRAALYAPIRGLGFAFGTSIAGVASSAMLGLLSALCRRERLETVQKLDALVASTLRPFSHAHQREAGFALMQRQAEAMPALVERLEAMIAAIERQGATLGERQLAGQQAFIEQAEASHTRLAAMLGETLTRSAADSARAAGAAIVPVVEAAMAGLAQESGKLHGTLMQAVDRQLDGLTAGFETNTARVAGIWNEALAEHRRSGEALAGELRDALEGFNSSFENRSAALLREVEKRQALAAESASQAWGSVLARHEASGEKLADDNRQALSAAAATFETHAGALLRELRAAQGELQAGLAERDETRLAAWTGTLAAMSATLREEWQSANAQAARHQQAICATLEQTAGRIAAQAGTQADRALGEITRAAETAASAWQAASTQAAERQQAVVEALAKTAGEVAASAETKANTTLAEMARLAATSSEAWQAASTQAAERQQAICDALARMAEDVAAQTELRTNGTIAEIARAAEANATAWQLASTQAAERQQAICDALAKTANDVAAQTELRTNGTIAEIARAAEANATAWQLASTQAAERQQAICDALAKTANDVAAQTEAHASGTIAEIARAAEANATAWQLASTQAAERQQAICDALAKTANDVAAQTEAHASGTIAEIARAAEANATAWQLAATQAAERQQRICDALEKTAAEIATHGETQAKGTLEEIARAAAAHADAWQAASTQAAERQQSICDALARTADTIAAQTEAHASGTIAEIARAAEANAAAWRDTARQAAERQQSICDALAQTADTIAAQTESHANGTIAEIGRLVDAASQAPRAAADVVAELRQKLSESMVQDTAMLEERGRLLSTVATLLDAVSHASNEQRTAIDALVSTSAELLERVGTRFDQQVEVGAQVLEGASAQVGGSAVEMASLADAFGQAVQHFGDSSQKLMTQLARIEASLDKSLARSDEQLAYYVAQAKDVIDLSLMSQKQIVENLQRLDGAKPA</sequence>
<keyword evidence="1" id="KW-1133">Transmembrane helix</keyword>
<dbReference type="RefSeq" id="WP_098152621.1">
    <property type="nucleotide sequence ID" value="NZ_CADEXJ010000018.1"/>
</dbReference>
<feature type="domain" description="DUF802" evidence="2">
    <location>
        <begin position="320"/>
        <end position="372"/>
    </location>
</feature>
<dbReference type="Pfam" id="PF05650">
    <property type="entry name" value="DUF802"/>
    <property type="match status" value="2"/>
</dbReference>
<comment type="caution">
    <text evidence="3">The sequence shown here is derived from an EMBL/GenBank/DDBJ whole genome shotgun (WGS) entry which is preliminary data.</text>
</comment>
<evidence type="ECO:0000259" key="2">
    <source>
        <dbReference type="Pfam" id="PF05650"/>
    </source>
</evidence>
<feature type="transmembrane region" description="Helical" evidence="1">
    <location>
        <begin position="31"/>
        <end position="48"/>
    </location>
</feature>
<feature type="transmembrane region" description="Helical" evidence="1">
    <location>
        <begin position="7"/>
        <end position="25"/>
    </location>
</feature>
<feature type="domain" description="DUF802" evidence="2">
    <location>
        <begin position="382"/>
        <end position="427"/>
    </location>
</feature>
<name>A0A2A7SGU9_BURGA</name>
<gene>
    <name evidence="3" type="ORF">CRM94_11640</name>
</gene>
<dbReference type="AlphaFoldDB" id="A0A2A7SGU9"/>
<accession>A0A2A7SGU9</accession>
<dbReference type="EMBL" id="PDDY01000001">
    <property type="protein sequence ID" value="PEH42752.1"/>
    <property type="molecule type" value="Genomic_DNA"/>
</dbReference>
<keyword evidence="1" id="KW-0472">Membrane</keyword>
<dbReference type="InterPro" id="IPR008520">
    <property type="entry name" value="DUF802"/>
</dbReference>
<protein>
    <submittedName>
        <fullName evidence="3">Chemotaxis protein</fullName>
    </submittedName>
</protein>
<feature type="transmembrane region" description="Helical" evidence="1">
    <location>
        <begin position="107"/>
        <end position="128"/>
    </location>
</feature>
<evidence type="ECO:0000313" key="4">
    <source>
        <dbReference type="Proteomes" id="UP000220629"/>
    </source>
</evidence>
<keyword evidence="1" id="KW-0812">Transmembrane</keyword>
<evidence type="ECO:0000256" key="1">
    <source>
        <dbReference type="SAM" id="Phobius"/>
    </source>
</evidence>
<organism evidence="3 4">
    <name type="scientific">Burkholderia gladioli</name>
    <name type="common">Pseudomonas marginata</name>
    <name type="synonym">Phytomonas marginata</name>
    <dbReference type="NCBI Taxonomy" id="28095"/>
    <lineage>
        <taxon>Bacteria</taxon>
        <taxon>Pseudomonadati</taxon>
        <taxon>Pseudomonadota</taxon>
        <taxon>Betaproteobacteria</taxon>
        <taxon>Burkholderiales</taxon>
        <taxon>Burkholderiaceae</taxon>
        <taxon>Burkholderia</taxon>
    </lineage>
</organism>
<evidence type="ECO:0000313" key="3">
    <source>
        <dbReference type="EMBL" id="PEH42752.1"/>
    </source>
</evidence>
<reference evidence="4" key="1">
    <citation type="submission" date="2017-09" db="EMBL/GenBank/DDBJ databases">
        <title>FDA dAtabase for Regulatory Grade micrObial Sequences (FDA-ARGOS): Supporting development and validation of Infectious Disease Dx tests.</title>
        <authorList>
            <person name="Minogue T."/>
            <person name="Wolcott M."/>
            <person name="Wasieloski L."/>
            <person name="Aguilar W."/>
            <person name="Moore D."/>
            <person name="Tallon L."/>
            <person name="Sadzewicz L."/>
            <person name="Ott S."/>
            <person name="Zhao X."/>
            <person name="Nagaraj S."/>
            <person name="Vavikolanu K."/>
            <person name="Aluvathingal J."/>
            <person name="Nadendla S."/>
            <person name="Sichtig H."/>
        </authorList>
    </citation>
    <scope>NUCLEOTIDE SEQUENCE [LARGE SCALE GENOMIC DNA]</scope>
    <source>
        <strain evidence="4">FDAARGOS_390</strain>
    </source>
</reference>